<accession>A0A839F440</accession>
<sequence length="142" mass="15482">MSAATDPLREILARYARAVLAKDVDAFVALYADDLQVFDMWGAWSLRGVDAWRTMATDWFSSLGDERVVVGVEEAACTAMGDLAFGHAILTYAAQAADGTPLRALTNRITLGLRRVGGEWQIAHEHTSAPIDHATTKAILHR</sequence>
<organism evidence="2 3">
    <name type="scientific">Dokdonella fugitiva</name>
    <dbReference type="NCBI Taxonomy" id="328517"/>
    <lineage>
        <taxon>Bacteria</taxon>
        <taxon>Pseudomonadati</taxon>
        <taxon>Pseudomonadota</taxon>
        <taxon>Gammaproteobacteria</taxon>
        <taxon>Lysobacterales</taxon>
        <taxon>Rhodanobacteraceae</taxon>
        <taxon>Dokdonella</taxon>
    </lineage>
</organism>
<reference evidence="2 3" key="1">
    <citation type="submission" date="2020-07" db="EMBL/GenBank/DDBJ databases">
        <title>Genomic Encyclopedia of Type Strains, Phase IV (KMG-V): Genome sequencing to study the core and pangenomes of soil and plant-associated prokaryotes.</title>
        <authorList>
            <person name="Whitman W."/>
        </authorList>
    </citation>
    <scope>NUCLEOTIDE SEQUENCE [LARGE SCALE GENOMIC DNA]</scope>
    <source>
        <strain evidence="2 3">RH2WT43</strain>
    </source>
</reference>
<keyword evidence="3" id="KW-1185">Reference proteome</keyword>
<dbReference type="InterPro" id="IPR032710">
    <property type="entry name" value="NTF2-like_dom_sf"/>
</dbReference>
<dbReference type="EMBL" id="JACGXL010000005">
    <property type="protein sequence ID" value="MBA8888802.1"/>
    <property type="molecule type" value="Genomic_DNA"/>
</dbReference>
<evidence type="ECO:0000259" key="1">
    <source>
        <dbReference type="Pfam" id="PF13474"/>
    </source>
</evidence>
<feature type="domain" description="SnoaL-like" evidence="1">
    <location>
        <begin position="9"/>
        <end position="131"/>
    </location>
</feature>
<dbReference type="Gene3D" id="3.10.450.50">
    <property type="match status" value="1"/>
</dbReference>
<dbReference type="InterPro" id="IPR037401">
    <property type="entry name" value="SnoaL-like"/>
</dbReference>
<comment type="caution">
    <text evidence="2">The sequence shown here is derived from an EMBL/GenBank/DDBJ whole genome shotgun (WGS) entry which is preliminary data.</text>
</comment>
<gene>
    <name evidence="2" type="ORF">FHW12_003038</name>
</gene>
<evidence type="ECO:0000313" key="2">
    <source>
        <dbReference type="EMBL" id="MBA8888802.1"/>
    </source>
</evidence>
<proteinExistence type="predicted"/>
<dbReference type="SUPFAM" id="SSF54427">
    <property type="entry name" value="NTF2-like"/>
    <property type="match status" value="1"/>
</dbReference>
<dbReference type="AlphaFoldDB" id="A0A839F440"/>
<dbReference type="Pfam" id="PF13474">
    <property type="entry name" value="SnoaL_3"/>
    <property type="match status" value="1"/>
</dbReference>
<name>A0A839F440_9GAMM</name>
<evidence type="ECO:0000313" key="3">
    <source>
        <dbReference type="Proteomes" id="UP000550401"/>
    </source>
</evidence>
<dbReference type="RefSeq" id="WP_182531851.1">
    <property type="nucleotide sequence ID" value="NZ_JACGXL010000005.1"/>
</dbReference>
<protein>
    <submittedName>
        <fullName evidence="2">Uncharacterized protein (TIGR02246 family)</fullName>
    </submittedName>
</protein>
<dbReference type="Proteomes" id="UP000550401">
    <property type="component" value="Unassembled WGS sequence"/>
</dbReference>